<keyword evidence="2" id="KW-1185">Reference proteome</keyword>
<organism evidence="1 2">
    <name type="scientific">Nocardioides hankookensis</name>
    <dbReference type="NCBI Taxonomy" id="443157"/>
    <lineage>
        <taxon>Bacteria</taxon>
        <taxon>Bacillati</taxon>
        <taxon>Actinomycetota</taxon>
        <taxon>Actinomycetes</taxon>
        <taxon>Propionibacteriales</taxon>
        <taxon>Nocardioidaceae</taxon>
        <taxon>Nocardioides</taxon>
    </lineage>
</organism>
<protein>
    <submittedName>
        <fullName evidence="1">Uncharacterized protein</fullName>
    </submittedName>
</protein>
<evidence type="ECO:0000313" key="2">
    <source>
        <dbReference type="Proteomes" id="UP001596135"/>
    </source>
</evidence>
<evidence type="ECO:0000313" key="1">
    <source>
        <dbReference type="EMBL" id="MFC6042706.1"/>
    </source>
</evidence>
<gene>
    <name evidence="1" type="ORF">ACFPYL_06465</name>
</gene>
<proteinExistence type="predicted"/>
<reference evidence="2" key="1">
    <citation type="journal article" date="2019" name="Int. J. Syst. Evol. Microbiol.">
        <title>The Global Catalogue of Microorganisms (GCM) 10K type strain sequencing project: providing services to taxonomists for standard genome sequencing and annotation.</title>
        <authorList>
            <consortium name="The Broad Institute Genomics Platform"/>
            <consortium name="The Broad Institute Genome Sequencing Center for Infectious Disease"/>
            <person name="Wu L."/>
            <person name="Ma J."/>
        </authorList>
    </citation>
    <scope>NUCLEOTIDE SEQUENCE [LARGE SCALE GENOMIC DNA]</scope>
    <source>
        <strain evidence="2">CCUG 54522</strain>
    </source>
</reference>
<dbReference type="Proteomes" id="UP001596135">
    <property type="component" value="Unassembled WGS sequence"/>
</dbReference>
<name>A0ABW1LFH2_9ACTN</name>
<dbReference type="EMBL" id="JBHSRJ010000004">
    <property type="protein sequence ID" value="MFC6042706.1"/>
    <property type="molecule type" value="Genomic_DNA"/>
</dbReference>
<sequence>MEIVEVDASVVVRGMAKLTVHHHETGLNRGLEHREPVVLRTATGEMYAAQVWAIDFEVEDTLYTLAIGARLPGDLALERVEGLDWARHDLAMHELVDLLGRLRSERARGPRRL</sequence>
<dbReference type="RefSeq" id="WP_379151915.1">
    <property type="nucleotide sequence ID" value="NZ_JBHSRJ010000004.1"/>
</dbReference>
<accession>A0ABW1LFH2</accession>
<comment type="caution">
    <text evidence="1">The sequence shown here is derived from an EMBL/GenBank/DDBJ whole genome shotgun (WGS) entry which is preliminary data.</text>
</comment>